<dbReference type="InterPro" id="IPR032675">
    <property type="entry name" value="LRR_dom_sf"/>
</dbReference>
<feature type="non-terminal residue" evidence="7">
    <location>
        <position position="1"/>
    </location>
</feature>
<evidence type="ECO:0000256" key="2">
    <source>
        <dbReference type="ARBA" id="ARBA00022525"/>
    </source>
</evidence>
<dbReference type="Gene3D" id="3.80.10.10">
    <property type="entry name" value="Ribonuclease Inhibitor"/>
    <property type="match status" value="1"/>
</dbReference>
<dbReference type="AlphaFoldDB" id="A0A6J1D667"/>
<keyword evidence="2" id="KW-0964">Secreted</keyword>
<reference evidence="7" key="1">
    <citation type="submission" date="2025-08" db="UniProtKB">
        <authorList>
            <consortium name="RefSeq"/>
        </authorList>
    </citation>
    <scope>IDENTIFICATION</scope>
</reference>
<evidence type="ECO:0000256" key="1">
    <source>
        <dbReference type="ARBA" id="ARBA00004613"/>
    </source>
</evidence>
<dbReference type="GO" id="GO:0005576">
    <property type="term" value="C:extracellular region"/>
    <property type="evidence" value="ECO:0007669"/>
    <property type="project" value="UniProtKB-SubCell"/>
</dbReference>
<keyword evidence="5" id="KW-0677">Repeat</keyword>
<dbReference type="RefSeq" id="XP_022149154.1">
    <property type="nucleotide sequence ID" value="XM_022293462.1"/>
</dbReference>
<dbReference type="SUPFAM" id="SSF52058">
    <property type="entry name" value="L domain-like"/>
    <property type="match status" value="1"/>
</dbReference>
<organism evidence="6 7">
    <name type="scientific">Momordica charantia</name>
    <name type="common">Bitter gourd</name>
    <name type="synonym">Balsam pear</name>
    <dbReference type="NCBI Taxonomy" id="3673"/>
    <lineage>
        <taxon>Eukaryota</taxon>
        <taxon>Viridiplantae</taxon>
        <taxon>Streptophyta</taxon>
        <taxon>Embryophyta</taxon>
        <taxon>Tracheophyta</taxon>
        <taxon>Spermatophyta</taxon>
        <taxon>Magnoliopsida</taxon>
        <taxon>eudicotyledons</taxon>
        <taxon>Gunneridae</taxon>
        <taxon>Pentapetalae</taxon>
        <taxon>rosids</taxon>
        <taxon>fabids</taxon>
        <taxon>Cucurbitales</taxon>
        <taxon>Cucurbitaceae</taxon>
        <taxon>Momordiceae</taxon>
        <taxon>Momordica</taxon>
    </lineage>
</organism>
<proteinExistence type="predicted"/>
<dbReference type="Proteomes" id="UP000504603">
    <property type="component" value="Unplaced"/>
</dbReference>
<evidence type="ECO:0000256" key="3">
    <source>
        <dbReference type="ARBA" id="ARBA00022614"/>
    </source>
</evidence>
<evidence type="ECO:0000256" key="5">
    <source>
        <dbReference type="ARBA" id="ARBA00022737"/>
    </source>
</evidence>
<keyword evidence="4" id="KW-0732">Signal</keyword>
<sequence>LTGPIPASFGCLAKAELLYLADNELYGTVPEEVCKLPKLGNFTLRNNFFTEVGPICSKLIRKKVLDVSNNCISGLPKQRSKAECEEFLYRPKYCGDDKSFKYLPCKNNYYLHPHVSKPTAGNVNDVSPKKTYAALSPEAP</sequence>
<dbReference type="KEGG" id="mcha:111017644"/>
<name>A0A6J1D667_MOMCH</name>
<dbReference type="InterPro" id="IPR051582">
    <property type="entry name" value="LRR_extensin-like_regulator"/>
</dbReference>
<dbReference type="PANTHER" id="PTHR32093">
    <property type="entry name" value="LEUCINE-RICH REPEAT EXTENSIN-LIKE PROTEIN 3-RELATED"/>
    <property type="match status" value="1"/>
</dbReference>
<evidence type="ECO:0000256" key="4">
    <source>
        <dbReference type="ARBA" id="ARBA00022729"/>
    </source>
</evidence>
<dbReference type="GeneID" id="111017644"/>
<evidence type="ECO:0000313" key="7">
    <source>
        <dbReference type="RefSeq" id="XP_022149154.1"/>
    </source>
</evidence>
<evidence type="ECO:0000313" key="6">
    <source>
        <dbReference type="Proteomes" id="UP000504603"/>
    </source>
</evidence>
<protein>
    <submittedName>
        <fullName evidence="7">Uncharacterized protein At4g06744-like</fullName>
    </submittedName>
</protein>
<gene>
    <name evidence="7" type="primary">LOC111017644</name>
</gene>
<comment type="subcellular location">
    <subcellularLocation>
        <location evidence="1">Secreted</location>
    </subcellularLocation>
</comment>
<accession>A0A6J1D667</accession>
<keyword evidence="6" id="KW-1185">Reference proteome</keyword>
<dbReference type="OrthoDB" id="676979at2759"/>
<dbReference type="PANTHER" id="PTHR32093:SF131">
    <property type="entry name" value="LEUCINE-RICH REPEAT-CONTAINING N-TERMINAL PLANT-TYPE DOMAIN-CONTAINING PROTEIN"/>
    <property type="match status" value="1"/>
</dbReference>
<keyword evidence="3" id="KW-0433">Leucine-rich repeat</keyword>